<dbReference type="Proteomes" id="UP000001055">
    <property type="component" value="Unassembled WGS sequence"/>
</dbReference>
<reference evidence="2" key="1">
    <citation type="journal article" date="2007" name="Plant Cell">
        <title>Dothideomycete-plant interactions illuminated by genome sequencing and EST analysis of the wheat pathogen Stagonospora nodorum.</title>
        <authorList>
            <person name="Hane J.K."/>
            <person name="Lowe R.G."/>
            <person name="Solomon P.S."/>
            <person name="Tan K.C."/>
            <person name="Schoch C.L."/>
            <person name="Spatafora J.W."/>
            <person name="Crous P.W."/>
            <person name="Kodira C."/>
            <person name="Birren B.W."/>
            <person name="Galagan J.E."/>
            <person name="Torriani S.F."/>
            <person name="McDonald B.A."/>
            <person name="Oliver R.P."/>
        </authorList>
    </citation>
    <scope>NUCLEOTIDE SEQUENCE [LARGE SCALE GENOMIC DNA]</scope>
    <source>
        <strain evidence="2">SN15 / ATCC MYA-4574 / FGSC 10173</strain>
    </source>
</reference>
<protein>
    <submittedName>
        <fullName evidence="1">Uncharacterized protein</fullName>
    </submittedName>
</protein>
<accession>A9JXC2</accession>
<evidence type="ECO:0000313" key="1">
    <source>
        <dbReference type="EMBL" id="EDP89812.1"/>
    </source>
</evidence>
<name>A9JXC2_PHANO</name>
<dbReference type="AlphaFoldDB" id="A9JXC2"/>
<sequence>MIKEVAGWKDMTEDLRFQFVRKASPSCQECCQLQYQIFHDSWLNHVFGEH</sequence>
<dbReference type="EMBL" id="CH445344">
    <property type="protein sequence ID" value="EDP89812.1"/>
    <property type="molecule type" value="Genomic_DNA"/>
</dbReference>
<dbReference type="RefSeq" id="XP_001801939.1">
    <property type="nucleotide sequence ID" value="XM_001801887.1"/>
</dbReference>
<gene>
    <name evidence="1" type="ORF">SNOG_20126</name>
</gene>
<dbReference type="InParanoid" id="A9JXC2"/>
<dbReference type="KEGG" id="pno:SNOG_20126"/>
<evidence type="ECO:0000313" key="2">
    <source>
        <dbReference type="Proteomes" id="UP000001055"/>
    </source>
</evidence>
<proteinExistence type="predicted"/>
<dbReference type="GeneID" id="5978847"/>
<organism evidence="1 2">
    <name type="scientific">Phaeosphaeria nodorum (strain SN15 / ATCC MYA-4574 / FGSC 10173)</name>
    <name type="common">Glume blotch fungus</name>
    <name type="synonym">Parastagonospora nodorum</name>
    <dbReference type="NCBI Taxonomy" id="321614"/>
    <lineage>
        <taxon>Eukaryota</taxon>
        <taxon>Fungi</taxon>
        <taxon>Dikarya</taxon>
        <taxon>Ascomycota</taxon>
        <taxon>Pezizomycotina</taxon>
        <taxon>Dothideomycetes</taxon>
        <taxon>Pleosporomycetidae</taxon>
        <taxon>Pleosporales</taxon>
        <taxon>Pleosporineae</taxon>
        <taxon>Phaeosphaeriaceae</taxon>
        <taxon>Parastagonospora</taxon>
    </lineage>
</organism>